<organism evidence="1 2">
    <name type="scientific">Aromia moschata</name>
    <dbReference type="NCBI Taxonomy" id="1265417"/>
    <lineage>
        <taxon>Eukaryota</taxon>
        <taxon>Metazoa</taxon>
        <taxon>Ecdysozoa</taxon>
        <taxon>Arthropoda</taxon>
        <taxon>Hexapoda</taxon>
        <taxon>Insecta</taxon>
        <taxon>Pterygota</taxon>
        <taxon>Neoptera</taxon>
        <taxon>Endopterygota</taxon>
        <taxon>Coleoptera</taxon>
        <taxon>Polyphaga</taxon>
        <taxon>Cucujiformia</taxon>
        <taxon>Chrysomeloidea</taxon>
        <taxon>Cerambycidae</taxon>
        <taxon>Cerambycinae</taxon>
        <taxon>Callichromatini</taxon>
        <taxon>Aromia</taxon>
    </lineage>
</organism>
<sequence>MLHPYHYPLVQQILPQDLPARLQFAQFLQNMETENPDFLNKTLFTDETTFTRRGVFTWRNDHLWDSENPHAVKEHFQHEFRVNIWCGVISNVFIGPFELPPSLTGPRYLNFPQHNLNELLVLLALRENMWFMPDGVPPHLALPERQYLHVHFPYRWIGRGSEFELRQRIQEAANPFKNKEVKIKILPA</sequence>
<dbReference type="EMBL" id="JAPWTK010000708">
    <property type="protein sequence ID" value="KAJ8936824.1"/>
    <property type="molecule type" value="Genomic_DNA"/>
</dbReference>
<name>A0AAV8XEJ7_9CUCU</name>
<dbReference type="InterPro" id="IPR036397">
    <property type="entry name" value="RNaseH_sf"/>
</dbReference>
<dbReference type="GO" id="GO:0003676">
    <property type="term" value="F:nucleic acid binding"/>
    <property type="evidence" value="ECO:0007669"/>
    <property type="project" value="InterPro"/>
</dbReference>
<evidence type="ECO:0008006" key="3">
    <source>
        <dbReference type="Google" id="ProtNLM"/>
    </source>
</evidence>
<feature type="non-terminal residue" evidence="1">
    <location>
        <position position="188"/>
    </location>
</feature>
<proteinExistence type="predicted"/>
<reference evidence="1" key="1">
    <citation type="journal article" date="2023" name="Insect Mol. Biol.">
        <title>Genome sequencing provides insights into the evolution of gene families encoding plant cell wall-degrading enzymes in longhorned beetles.</title>
        <authorList>
            <person name="Shin N.R."/>
            <person name="Okamura Y."/>
            <person name="Kirsch R."/>
            <person name="Pauchet Y."/>
        </authorList>
    </citation>
    <scope>NUCLEOTIDE SEQUENCE</scope>
    <source>
        <strain evidence="1">AMC_N1</strain>
    </source>
</reference>
<dbReference type="Gene3D" id="3.30.420.10">
    <property type="entry name" value="Ribonuclease H-like superfamily/Ribonuclease H"/>
    <property type="match status" value="1"/>
</dbReference>
<accession>A0AAV8XEJ7</accession>
<evidence type="ECO:0000313" key="2">
    <source>
        <dbReference type="Proteomes" id="UP001162162"/>
    </source>
</evidence>
<dbReference type="AlphaFoldDB" id="A0AAV8XEJ7"/>
<evidence type="ECO:0000313" key="1">
    <source>
        <dbReference type="EMBL" id="KAJ8936824.1"/>
    </source>
</evidence>
<keyword evidence="2" id="KW-1185">Reference proteome</keyword>
<dbReference type="PANTHER" id="PTHR47326:SF1">
    <property type="entry name" value="HTH PSQ-TYPE DOMAIN-CONTAINING PROTEIN"/>
    <property type="match status" value="1"/>
</dbReference>
<dbReference type="Proteomes" id="UP001162162">
    <property type="component" value="Unassembled WGS sequence"/>
</dbReference>
<comment type="caution">
    <text evidence="1">The sequence shown here is derived from an EMBL/GenBank/DDBJ whole genome shotgun (WGS) entry which is preliminary data.</text>
</comment>
<protein>
    <recommendedName>
        <fullName evidence="3">Transposase</fullName>
    </recommendedName>
</protein>
<gene>
    <name evidence="1" type="ORF">NQ318_015291</name>
</gene>
<dbReference type="PANTHER" id="PTHR47326">
    <property type="entry name" value="TRANSPOSABLE ELEMENT TC3 TRANSPOSASE-LIKE PROTEIN"/>
    <property type="match status" value="1"/>
</dbReference>